<accession>A0A0F9SVE8</accession>
<dbReference type="InterPro" id="IPR016047">
    <property type="entry name" value="M23ase_b-sheet_dom"/>
</dbReference>
<dbReference type="Pfam" id="PF01551">
    <property type="entry name" value="Peptidase_M23"/>
    <property type="match status" value="1"/>
</dbReference>
<dbReference type="InterPro" id="IPR011055">
    <property type="entry name" value="Dup_hybrid_motif"/>
</dbReference>
<comment type="caution">
    <text evidence="2">The sequence shown here is derived from an EMBL/GenBank/DDBJ whole genome shotgun (WGS) entry which is preliminary data.</text>
</comment>
<proteinExistence type="predicted"/>
<dbReference type="SUPFAM" id="SSF51261">
    <property type="entry name" value="Duplicated hybrid motif"/>
    <property type="match status" value="1"/>
</dbReference>
<name>A0A0F9SVE8_9ZZZZ</name>
<sequence length="238" mass="25869">MKKYSQGLDSEINSLVSKLMGEPTPAAGGTPLTEVTGLKYQLPVRHTKGGVGIDEENKPWIVGTYSETPFLRPVDQTVRPHFGMDLAAPSGSPVYPIGPGVVERTQQEPKGRGGRTIHLSHEEGKVTSYYSHLDKVNVSVGDKVDINTVIGGLGDSGNAKGVPHLHYEVKVGGVRVDPQAIIGKEVGSLSKRAQLIREIISKLDLFSEPDSPKSRIRKLQGIMKDEQFQIRGPRKEDS</sequence>
<dbReference type="PANTHER" id="PTHR21666">
    <property type="entry name" value="PEPTIDASE-RELATED"/>
    <property type="match status" value="1"/>
</dbReference>
<dbReference type="GO" id="GO:0004222">
    <property type="term" value="F:metalloendopeptidase activity"/>
    <property type="evidence" value="ECO:0007669"/>
    <property type="project" value="TreeGrafter"/>
</dbReference>
<evidence type="ECO:0000259" key="1">
    <source>
        <dbReference type="Pfam" id="PF01551"/>
    </source>
</evidence>
<dbReference type="EMBL" id="LAZR01000495">
    <property type="protein sequence ID" value="KKN66637.1"/>
    <property type="molecule type" value="Genomic_DNA"/>
</dbReference>
<dbReference type="Gene3D" id="2.70.70.10">
    <property type="entry name" value="Glucose Permease (Domain IIA)"/>
    <property type="match status" value="1"/>
</dbReference>
<dbReference type="AlphaFoldDB" id="A0A0F9SVE8"/>
<feature type="domain" description="M23ase beta-sheet core" evidence="1">
    <location>
        <begin position="80"/>
        <end position="178"/>
    </location>
</feature>
<organism evidence="2">
    <name type="scientific">marine sediment metagenome</name>
    <dbReference type="NCBI Taxonomy" id="412755"/>
    <lineage>
        <taxon>unclassified sequences</taxon>
        <taxon>metagenomes</taxon>
        <taxon>ecological metagenomes</taxon>
    </lineage>
</organism>
<dbReference type="InterPro" id="IPR050570">
    <property type="entry name" value="Cell_wall_metabolism_enzyme"/>
</dbReference>
<evidence type="ECO:0000313" key="2">
    <source>
        <dbReference type="EMBL" id="KKN66637.1"/>
    </source>
</evidence>
<dbReference type="PANTHER" id="PTHR21666:SF270">
    <property type="entry name" value="MUREIN HYDROLASE ACTIVATOR ENVC"/>
    <property type="match status" value="1"/>
</dbReference>
<protein>
    <recommendedName>
        <fullName evidence="1">M23ase beta-sheet core domain-containing protein</fullName>
    </recommendedName>
</protein>
<reference evidence="2" key="1">
    <citation type="journal article" date="2015" name="Nature">
        <title>Complex archaea that bridge the gap between prokaryotes and eukaryotes.</title>
        <authorList>
            <person name="Spang A."/>
            <person name="Saw J.H."/>
            <person name="Jorgensen S.L."/>
            <person name="Zaremba-Niedzwiedzka K."/>
            <person name="Martijn J."/>
            <person name="Lind A.E."/>
            <person name="van Eijk R."/>
            <person name="Schleper C."/>
            <person name="Guy L."/>
            <person name="Ettema T.J."/>
        </authorList>
    </citation>
    <scope>NUCLEOTIDE SEQUENCE</scope>
</reference>
<gene>
    <name evidence="2" type="ORF">LCGC14_0469720</name>
</gene>
<dbReference type="CDD" id="cd12797">
    <property type="entry name" value="M23_peptidase"/>
    <property type="match status" value="1"/>
</dbReference>